<name>H3GRX5_PHYRM</name>
<dbReference type="VEuPathDB" id="FungiDB:KRP23_10911"/>
<dbReference type="eggNOG" id="KOG0192">
    <property type="taxonomic scope" value="Eukaryota"/>
</dbReference>
<feature type="transmembrane region" description="Helical" evidence="1">
    <location>
        <begin position="200"/>
        <end position="220"/>
    </location>
</feature>
<dbReference type="PROSITE" id="PS50011">
    <property type="entry name" value="PROTEIN_KINASE_DOM"/>
    <property type="match status" value="1"/>
</dbReference>
<dbReference type="HOGENOM" id="CLU_000288_63_45_1"/>
<keyword evidence="1" id="KW-0472">Membrane</keyword>
<keyword evidence="1" id="KW-1133">Transmembrane helix</keyword>
<dbReference type="InterPro" id="IPR011009">
    <property type="entry name" value="Kinase-like_dom_sf"/>
</dbReference>
<dbReference type="InterPro" id="IPR051681">
    <property type="entry name" value="Ser/Thr_Kinases-Pseudokinases"/>
</dbReference>
<evidence type="ECO:0000313" key="5">
    <source>
        <dbReference type="Proteomes" id="UP000005238"/>
    </source>
</evidence>
<dbReference type="EnsemblProtists" id="Phyra79668">
    <property type="protein sequence ID" value="Phyra79668"/>
    <property type="gene ID" value="Phyra79668"/>
</dbReference>
<dbReference type="Gene3D" id="3.30.200.20">
    <property type="entry name" value="Phosphorylase Kinase, domain 1"/>
    <property type="match status" value="1"/>
</dbReference>
<reference evidence="4" key="2">
    <citation type="submission" date="2015-06" db="UniProtKB">
        <authorList>
            <consortium name="EnsemblProtists"/>
        </authorList>
    </citation>
    <scope>IDENTIFICATION</scope>
    <source>
        <strain evidence="4">Pr102</strain>
    </source>
</reference>
<dbReference type="VEuPathDB" id="FungiDB:KRP22_11846"/>
<dbReference type="PANTHER" id="PTHR44329:SF214">
    <property type="entry name" value="PROTEIN KINASE DOMAIN-CONTAINING PROTEIN"/>
    <property type="match status" value="1"/>
</dbReference>
<keyword evidence="2" id="KW-0732">Signal</keyword>
<dbReference type="SUPFAM" id="SSF56112">
    <property type="entry name" value="Protein kinase-like (PK-like)"/>
    <property type="match status" value="1"/>
</dbReference>
<proteinExistence type="predicted"/>
<feature type="domain" description="Protein kinase" evidence="3">
    <location>
        <begin position="296"/>
        <end position="566"/>
    </location>
</feature>
<keyword evidence="1" id="KW-0812">Transmembrane</keyword>
<organism evidence="4 5">
    <name type="scientific">Phytophthora ramorum</name>
    <name type="common">Sudden oak death agent</name>
    <dbReference type="NCBI Taxonomy" id="164328"/>
    <lineage>
        <taxon>Eukaryota</taxon>
        <taxon>Sar</taxon>
        <taxon>Stramenopiles</taxon>
        <taxon>Oomycota</taxon>
        <taxon>Peronosporomycetes</taxon>
        <taxon>Peronosporales</taxon>
        <taxon>Peronosporaceae</taxon>
        <taxon>Phytophthora</taxon>
    </lineage>
</organism>
<keyword evidence="5" id="KW-1185">Reference proteome</keyword>
<dbReference type="STRING" id="164328.H3GRX5"/>
<dbReference type="InterPro" id="IPR000719">
    <property type="entry name" value="Prot_kinase_dom"/>
</dbReference>
<accession>H3GRX5</accession>
<feature type="signal peptide" evidence="2">
    <location>
        <begin position="1"/>
        <end position="23"/>
    </location>
</feature>
<dbReference type="VEuPathDB" id="FungiDB:KRP23_11017"/>
<evidence type="ECO:0000313" key="4">
    <source>
        <dbReference type="EnsemblProtists" id="Phyra79668"/>
    </source>
</evidence>
<evidence type="ECO:0000256" key="1">
    <source>
        <dbReference type="SAM" id="Phobius"/>
    </source>
</evidence>
<dbReference type="GO" id="GO:0004674">
    <property type="term" value="F:protein serine/threonine kinase activity"/>
    <property type="evidence" value="ECO:0000318"/>
    <property type="project" value="GO_Central"/>
</dbReference>
<dbReference type="EMBL" id="DS566039">
    <property type="status" value="NOT_ANNOTATED_CDS"/>
    <property type="molecule type" value="Genomic_DNA"/>
</dbReference>
<dbReference type="PANTHER" id="PTHR44329">
    <property type="entry name" value="SERINE/THREONINE-PROTEIN KINASE TNNI3K-RELATED"/>
    <property type="match status" value="1"/>
</dbReference>
<dbReference type="Pfam" id="PF00069">
    <property type="entry name" value="Pkinase"/>
    <property type="match status" value="1"/>
</dbReference>
<protein>
    <recommendedName>
        <fullName evidence="3">Protein kinase domain-containing protein</fullName>
    </recommendedName>
</protein>
<sequence>MKFRAAREATCALLILAWRPAISRPMRSIVVYSDTNCKGTPIRVTLVGDEECTSDKAVCTSDGQSVGTQYTSSHCVDVDRHTYVAEIFSEFSFVTMEYYTDDGCDTFQGLNSFLAAGTCQHVGFGNDTSSSIVRLYSNGSAVLQLFEDTFCGIDANSTMHIDSSDITEHTCFGSSSGVRFFSSQSPTSSYSSPGLSVGEIIGTVVGSVVFLLLVAAVFVWRRRSKSKRWHPSEEVESPIDHQCDDSKLNTSYESDATERGTMAEVHVPRGSSMNSGVGGVWDDEAIVAVRIPRKKVFVHELMCRDGYAEVFKGTFNGQLVSVKTLLPQTRKNVECVTNFCSEVKMLTTMDHPRIAQLIGVAWDNRMDVCIVSEYLDGGDVRGLLDSFAQLQHPAGFDYDKVKIALHIAHALTYLHSLEPPVIHRNLKSKNVLLSYELDAKLTDFGISREQMDTTMTAGVGSALWMAPEVVMGHRYDEKADIFSFGVVLSELDVHALPYSHAEAQNKSRHKMPESLILQQMVAGKLQAQFSQTGSGSTQQLGRDCVAVNPDQRPTAAEVLYKLHKILTLEM</sequence>
<dbReference type="GO" id="GO:0005524">
    <property type="term" value="F:ATP binding"/>
    <property type="evidence" value="ECO:0007669"/>
    <property type="project" value="InterPro"/>
</dbReference>
<dbReference type="InParanoid" id="H3GRX5"/>
<feature type="chain" id="PRO_5003585938" description="Protein kinase domain-containing protein" evidence="2">
    <location>
        <begin position="24"/>
        <end position="570"/>
    </location>
</feature>
<dbReference type="GO" id="GO:0007165">
    <property type="term" value="P:signal transduction"/>
    <property type="evidence" value="ECO:0000318"/>
    <property type="project" value="GO_Central"/>
</dbReference>
<dbReference type="CDD" id="cd12087">
    <property type="entry name" value="TM_EGFR-like"/>
    <property type="match status" value="1"/>
</dbReference>
<dbReference type="VEuPathDB" id="FungiDB:KRP22_10758"/>
<evidence type="ECO:0000256" key="2">
    <source>
        <dbReference type="SAM" id="SignalP"/>
    </source>
</evidence>
<dbReference type="Proteomes" id="UP000005238">
    <property type="component" value="Unassembled WGS sequence"/>
</dbReference>
<dbReference type="Gene3D" id="1.10.510.10">
    <property type="entry name" value="Transferase(Phosphotransferase) domain 1"/>
    <property type="match status" value="1"/>
</dbReference>
<evidence type="ECO:0000259" key="3">
    <source>
        <dbReference type="PROSITE" id="PS50011"/>
    </source>
</evidence>
<reference evidence="5" key="1">
    <citation type="journal article" date="2006" name="Science">
        <title>Phytophthora genome sequences uncover evolutionary origins and mechanisms of pathogenesis.</title>
        <authorList>
            <person name="Tyler B.M."/>
            <person name="Tripathy S."/>
            <person name="Zhang X."/>
            <person name="Dehal P."/>
            <person name="Jiang R.H."/>
            <person name="Aerts A."/>
            <person name="Arredondo F.D."/>
            <person name="Baxter L."/>
            <person name="Bensasson D."/>
            <person name="Beynon J.L."/>
            <person name="Chapman J."/>
            <person name="Damasceno C.M."/>
            <person name="Dorrance A.E."/>
            <person name="Dou D."/>
            <person name="Dickerman A.W."/>
            <person name="Dubchak I.L."/>
            <person name="Garbelotto M."/>
            <person name="Gijzen M."/>
            <person name="Gordon S.G."/>
            <person name="Govers F."/>
            <person name="Grunwald N.J."/>
            <person name="Huang W."/>
            <person name="Ivors K.L."/>
            <person name="Jones R.W."/>
            <person name="Kamoun S."/>
            <person name="Krampis K."/>
            <person name="Lamour K.H."/>
            <person name="Lee M.K."/>
            <person name="McDonald W.H."/>
            <person name="Medina M."/>
            <person name="Meijer H.J."/>
            <person name="Nordberg E.K."/>
            <person name="Maclean D.J."/>
            <person name="Ospina-Giraldo M.D."/>
            <person name="Morris P.F."/>
            <person name="Phuntumart V."/>
            <person name="Putnam N.H."/>
            <person name="Rash S."/>
            <person name="Rose J.K."/>
            <person name="Sakihama Y."/>
            <person name="Salamov A.A."/>
            <person name="Savidor A."/>
            <person name="Scheuring C.F."/>
            <person name="Smith B.M."/>
            <person name="Sobral B.W."/>
            <person name="Terry A."/>
            <person name="Torto-Alalibo T.A."/>
            <person name="Win J."/>
            <person name="Xu Z."/>
            <person name="Zhang H."/>
            <person name="Grigoriev I.V."/>
            <person name="Rokhsar D.S."/>
            <person name="Boore J.L."/>
        </authorList>
    </citation>
    <scope>NUCLEOTIDE SEQUENCE [LARGE SCALE GENOMIC DNA]</scope>
    <source>
        <strain evidence="5">Pr102</strain>
    </source>
</reference>
<dbReference type="AlphaFoldDB" id="H3GRX5"/>